<reference evidence="1" key="1">
    <citation type="submission" date="2018-06" db="EMBL/GenBank/DDBJ databases">
        <authorList>
            <person name="Zhirakovskaya E."/>
        </authorList>
    </citation>
    <scope>NUCLEOTIDE SEQUENCE</scope>
</reference>
<proteinExistence type="predicted"/>
<sequence length="197" mass="23104">MHQNVKLRTMKTSHYFQIRFISVCVFIFFIAEPVPAVPESGKWVVENKQIKLEMIARTPEQMAAFYEARGFPRKVLDEVRKMCFITVGVTNKSRDIIWMRLANWTFSLPQGSLKRFHRNELKARWQQFGLAQRHQSTFRWTLIPEVLDYRPEEHEGGNIVLPRTGSTFSLRAEFVMGAKEEGEHISIQVNDLRCTED</sequence>
<dbReference type="AlphaFoldDB" id="A0A3B1BXT8"/>
<name>A0A3B1BXT8_9ZZZZ</name>
<accession>A0A3B1BXT8</accession>
<organism evidence="1">
    <name type="scientific">hydrothermal vent metagenome</name>
    <dbReference type="NCBI Taxonomy" id="652676"/>
    <lineage>
        <taxon>unclassified sequences</taxon>
        <taxon>metagenomes</taxon>
        <taxon>ecological metagenomes</taxon>
    </lineage>
</organism>
<evidence type="ECO:0000313" key="1">
    <source>
        <dbReference type="EMBL" id="VAX09447.1"/>
    </source>
</evidence>
<dbReference type="EMBL" id="UOFY01000037">
    <property type="protein sequence ID" value="VAX09447.1"/>
    <property type="molecule type" value="Genomic_DNA"/>
</dbReference>
<gene>
    <name evidence="1" type="ORF">MNBD_GAMMA25-2070</name>
</gene>
<protein>
    <submittedName>
        <fullName evidence="1">Uncharacterized protein</fullName>
    </submittedName>
</protein>